<name>Q0RSJ8_FRAAA</name>
<reference evidence="1 2" key="1">
    <citation type="journal article" date="2007" name="Genome Res.">
        <title>Genome characteristics of facultatively symbiotic Frankia sp. strains reflect host range and host plant biogeography.</title>
        <authorList>
            <person name="Normand P."/>
            <person name="Lapierre P."/>
            <person name="Tisa L.S."/>
            <person name="Gogarten J.P."/>
            <person name="Alloisio N."/>
            <person name="Bagnarol E."/>
            <person name="Bassi C.A."/>
            <person name="Berry A.M."/>
            <person name="Bickhart D.M."/>
            <person name="Choisne N."/>
            <person name="Couloux A."/>
            <person name="Cournoyer B."/>
            <person name="Cruveiller S."/>
            <person name="Daubin V."/>
            <person name="Demange N."/>
            <person name="Francino M.P."/>
            <person name="Goltsman E."/>
            <person name="Huang Y."/>
            <person name="Kopp O.R."/>
            <person name="Labarre L."/>
            <person name="Lapidus A."/>
            <person name="Lavire C."/>
            <person name="Marechal J."/>
            <person name="Martinez M."/>
            <person name="Mastronunzio J.E."/>
            <person name="Mullin B.C."/>
            <person name="Niemann J."/>
            <person name="Pujic P."/>
            <person name="Rawnsley T."/>
            <person name="Rouy Z."/>
            <person name="Schenowitz C."/>
            <person name="Sellstedt A."/>
            <person name="Tavares F."/>
            <person name="Tomkins J.P."/>
            <person name="Vallenet D."/>
            <person name="Valverde C."/>
            <person name="Wall L.G."/>
            <person name="Wang Y."/>
            <person name="Medigue C."/>
            <person name="Benson D.R."/>
        </authorList>
    </citation>
    <scope>NUCLEOTIDE SEQUENCE [LARGE SCALE GENOMIC DNA]</scope>
    <source>
        <strain evidence="2">DSM 45986 / CECT 9034 / ACN14a</strain>
    </source>
</reference>
<dbReference type="KEGG" id="fal:FRAAL0795"/>
<dbReference type="HOGENOM" id="CLU_3328185_0_0_11"/>
<sequence>MTGRPQSSYHAWAAAVSDNRIRISTLINPSYLPSSWTA</sequence>
<accession>Q0RSJ8</accession>
<dbReference type="STRING" id="326424.FRAAL0795"/>
<gene>
    <name evidence="1" type="ordered locus">FRAAL0795</name>
</gene>
<dbReference type="AlphaFoldDB" id="Q0RSJ8"/>
<protein>
    <submittedName>
        <fullName evidence="1">Uncharacterized protein</fullName>
    </submittedName>
</protein>
<keyword evidence="2" id="KW-1185">Reference proteome</keyword>
<organism evidence="1 2">
    <name type="scientific">Frankia alni (strain DSM 45986 / CECT 9034 / ACN14a)</name>
    <dbReference type="NCBI Taxonomy" id="326424"/>
    <lineage>
        <taxon>Bacteria</taxon>
        <taxon>Bacillati</taxon>
        <taxon>Actinomycetota</taxon>
        <taxon>Actinomycetes</taxon>
        <taxon>Frankiales</taxon>
        <taxon>Frankiaceae</taxon>
        <taxon>Frankia</taxon>
    </lineage>
</organism>
<dbReference type="EMBL" id="CT573213">
    <property type="protein sequence ID" value="CAJ59464.1"/>
    <property type="molecule type" value="Genomic_DNA"/>
</dbReference>
<dbReference type="Proteomes" id="UP000000657">
    <property type="component" value="Chromosome"/>
</dbReference>
<evidence type="ECO:0000313" key="2">
    <source>
        <dbReference type="Proteomes" id="UP000000657"/>
    </source>
</evidence>
<evidence type="ECO:0000313" key="1">
    <source>
        <dbReference type="EMBL" id="CAJ59464.1"/>
    </source>
</evidence>
<proteinExistence type="predicted"/>